<dbReference type="AlphaFoldDB" id="A0A1D2MDE7"/>
<feature type="non-terminal residue" evidence="2">
    <location>
        <position position="1"/>
    </location>
</feature>
<keyword evidence="1" id="KW-1133">Transmembrane helix</keyword>
<evidence type="ECO:0000313" key="3">
    <source>
        <dbReference type="Proteomes" id="UP000094527"/>
    </source>
</evidence>
<keyword evidence="1" id="KW-0472">Membrane</keyword>
<keyword evidence="3" id="KW-1185">Reference proteome</keyword>
<name>A0A1D2MDE7_ORCCI</name>
<feature type="transmembrane region" description="Helical" evidence="1">
    <location>
        <begin position="219"/>
        <end position="240"/>
    </location>
</feature>
<organism evidence="2 3">
    <name type="scientific">Orchesella cincta</name>
    <name type="common">Springtail</name>
    <name type="synonym">Podura cincta</name>
    <dbReference type="NCBI Taxonomy" id="48709"/>
    <lineage>
        <taxon>Eukaryota</taxon>
        <taxon>Metazoa</taxon>
        <taxon>Ecdysozoa</taxon>
        <taxon>Arthropoda</taxon>
        <taxon>Hexapoda</taxon>
        <taxon>Collembola</taxon>
        <taxon>Entomobryomorpha</taxon>
        <taxon>Entomobryoidea</taxon>
        <taxon>Orchesellidae</taxon>
        <taxon>Orchesellinae</taxon>
        <taxon>Orchesella</taxon>
    </lineage>
</organism>
<dbReference type="Proteomes" id="UP000094527">
    <property type="component" value="Unassembled WGS sequence"/>
</dbReference>
<sequence>KVGLLTVHPGLNFNLLSFHKPTLKMSRFYSILVFLFLLLLDTTKALECFNCVYYHPDEPGVRSPSTCQSGKSTKSAFLHHCNDMEYDLHYLEENVLIGISRNSALRSQPNASTTVAPSLTIDKNNTHQITHSCFKLTMQGQTLENRTALEFTQRGCLLLVNLNVNETVPNVCYSDSNSKIQEKVEENALQFLLQRYQSEFTPESYAGICNCMDEDECNGAMHSFYVTWWILLASIVLVFLI</sequence>
<evidence type="ECO:0000313" key="2">
    <source>
        <dbReference type="EMBL" id="ODM91038.1"/>
    </source>
</evidence>
<dbReference type="EMBL" id="LJIJ01001693">
    <property type="protein sequence ID" value="ODM91038.1"/>
    <property type="molecule type" value="Genomic_DNA"/>
</dbReference>
<reference evidence="2 3" key="1">
    <citation type="journal article" date="2016" name="Genome Biol. Evol.">
        <title>Gene Family Evolution Reflects Adaptation to Soil Environmental Stressors in the Genome of the Collembolan Orchesella cincta.</title>
        <authorList>
            <person name="Faddeeva-Vakhrusheva A."/>
            <person name="Derks M.F."/>
            <person name="Anvar S.Y."/>
            <person name="Agamennone V."/>
            <person name="Suring W."/>
            <person name="Smit S."/>
            <person name="van Straalen N.M."/>
            <person name="Roelofs D."/>
        </authorList>
    </citation>
    <scope>NUCLEOTIDE SEQUENCE [LARGE SCALE GENOMIC DNA]</scope>
    <source>
        <tissue evidence="2">Mixed pool</tissue>
    </source>
</reference>
<proteinExistence type="predicted"/>
<comment type="caution">
    <text evidence="2">The sequence shown here is derived from an EMBL/GenBank/DDBJ whole genome shotgun (WGS) entry which is preliminary data.</text>
</comment>
<gene>
    <name evidence="2" type="ORF">Ocin01_15645</name>
</gene>
<evidence type="ECO:0000256" key="1">
    <source>
        <dbReference type="SAM" id="Phobius"/>
    </source>
</evidence>
<accession>A0A1D2MDE7</accession>
<protein>
    <submittedName>
        <fullName evidence="2">Uncharacterized protein</fullName>
    </submittedName>
</protein>
<keyword evidence="1" id="KW-0812">Transmembrane</keyword>